<evidence type="ECO:0000313" key="3">
    <source>
        <dbReference type="Proteomes" id="UP001066276"/>
    </source>
</evidence>
<gene>
    <name evidence="2" type="ORF">NDU88_004983</name>
</gene>
<feature type="region of interest" description="Disordered" evidence="1">
    <location>
        <begin position="42"/>
        <end position="78"/>
    </location>
</feature>
<dbReference type="AlphaFoldDB" id="A0AAV7NQ53"/>
<dbReference type="Proteomes" id="UP001066276">
    <property type="component" value="Chromosome 8"/>
</dbReference>
<name>A0AAV7NQ53_PLEWA</name>
<evidence type="ECO:0000313" key="2">
    <source>
        <dbReference type="EMBL" id="KAJ1116777.1"/>
    </source>
</evidence>
<organism evidence="2 3">
    <name type="scientific">Pleurodeles waltl</name>
    <name type="common">Iberian ribbed newt</name>
    <dbReference type="NCBI Taxonomy" id="8319"/>
    <lineage>
        <taxon>Eukaryota</taxon>
        <taxon>Metazoa</taxon>
        <taxon>Chordata</taxon>
        <taxon>Craniata</taxon>
        <taxon>Vertebrata</taxon>
        <taxon>Euteleostomi</taxon>
        <taxon>Amphibia</taxon>
        <taxon>Batrachia</taxon>
        <taxon>Caudata</taxon>
        <taxon>Salamandroidea</taxon>
        <taxon>Salamandridae</taxon>
        <taxon>Pleurodelinae</taxon>
        <taxon>Pleurodeles</taxon>
    </lineage>
</organism>
<protein>
    <submittedName>
        <fullName evidence="2">Uncharacterized protein</fullName>
    </submittedName>
</protein>
<sequence>MEGFLESLPELRNLGPDARRPDVLLTQGTGRVALFGESLLANSGPFAPERTAASGQARPERDGSEPLADGGLGSQQLL</sequence>
<proteinExistence type="predicted"/>
<comment type="caution">
    <text evidence="2">The sequence shown here is derived from an EMBL/GenBank/DDBJ whole genome shotgun (WGS) entry which is preliminary data.</text>
</comment>
<feature type="region of interest" description="Disordered" evidence="1">
    <location>
        <begin position="1"/>
        <end position="22"/>
    </location>
</feature>
<evidence type="ECO:0000256" key="1">
    <source>
        <dbReference type="SAM" id="MobiDB-lite"/>
    </source>
</evidence>
<keyword evidence="3" id="KW-1185">Reference proteome</keyword>
<accession>A0AAV7NQ53</accession>
<dbReference type="EMBL" id="JANPWB010000012">
    <property type="protein sequence ID" value="KAJ1116777.1"/>
    <property type="molecule type" value="Genomic_DNA"/>
</dbReference>
<reference evidence="2" key="1">
    <citation type="journal article" date="2022" name="bioRxiv">
        <title>Sequencing and chromosome-scale assembly of the giantPleurodeles waltlgenome.</title>
        <authorList>
            <person name="Brown T."/>
            <person name="Elewa A."/>
            <person name="Iarovenko S."/>
            <person name="Subramanian E."/>
            <person name="Araus A.J."/>
            <person name="Petzold A."/>
            <person name="Susuki M."/>
            <person name="Suzuki K.-i.T."/>
            <person name="Hayashi T."/>
            <person name="Toyoda A."/>
            <person name="Oliveira C."/>
            <person name="Osipova E."/>
            <person name="Leigh N.D."/>
            <person name="Simon A."/>
            <person name="Yun M.H."/>
        </authorList>
    </citation>
    <scope>NUCLEOTIDE SEQUENCE</scope>
    <source>
        <strain evidence="2">20211129_DDA</strain>
        <tissue evidence="2">Liver</tissue>
    </source>
</reference>